<organism evidence="1">
    <name type="scientific">marine sediment metagenome</name>
    <dbReference type="NCBI Taxonomy" id="412755"/>
    <lineage>
        <taxon>unclassified sequences</taxon>
        <taxon>metagenomes</taxon>
        <taxon>ecological metagenomes</taxon>
    </lineage>
</organism>
<reference evidence="1" key="1">
    <citation type="journal article" date="2015" name="Nature">
        <title>Complex archaea that bridge the gap between prokaryotes and eukaryotes.</title>
        <authorList>
            <person name="Spang A."/>
            <person name="Saw J.H."/>
            <person name="Jorgensen S.L."/>
            <person name="Zaremba-Niedzwiedzka K."/>
            <person name="Martijn J."/>
            <person name="Lind A.E."/>
            <person name="van Eijk R."/>
            <person name="Schleper C."/>
            <person name="Guy L."/>
            <person name="Ettema T.J."/>
        </authorList>
    </citation>
    <scope>NUCLEOTIDE SEQUENCE</scope>
</reference>
<protein>
    <submittedName>
        <fullName evidence="1">Uncharacterized protein</fullName>
    </submittedName>
</protein>
<name>A0A0F9PX74_9ZZZZ</name>
<accession>A0A0F9PX74</accession>
<dbReference type="EMBL" id="LAZR01002082">
    <property type="protein sequence ID" value="KKN34809.1"/>
    <property type="molecule type" value="Genomic_DNA"/>
</dbReference>
<gene>
    <name evidence="1" type="ORF">LCGC14_0789890</name>
</gene>
<dbReference type="AlphaFoldDB" id="A0A0F9PX74"/>
<proteinExistence type="predicted"/>
<sequence>MPKLLYRTTMPHPDDPEIIASITAAVNKGHPLASAAALAGIHDETLYHWTAKGREELAQAEGHTLLWEELGSHARLVIHIKEALAGLVDEALDHVRAGGKDWAAWMTLLERRMPKDFGRNQAEAQALPAPLGFAVLLPPEAVQGLLDIAQRAQNRGARFLPPGGESP</sequence>
<comment type="caution">
    <text evidence="1">The sequence shown here is derived from an EMBL/GenBank/DDBJ whole genome shotgun (WGS) entry which is preliminary data.</text>
</comment>
<evidence type="ECO:0000313" key="1">
    <source>
        <dbReference type="EMBL" id="KKN34809.1"/>
    </source>
</evidence>